<dbReference type="SUPFAM" id="SSF52821">
    <property type="entry name" value="Rhodanese/Cell cycle control phosphatase"/>
    <property type="match status" value="1"/>
</dbReference>
<sequence>MNDVKRISVEDAEALLDRKENVMLLDMRDAQAYCQGHDPRAIHLSDFILRSLLKYTPRHVHVIINCHQGDASQDMVRQFSDCGFSNCYSLDGGYQAWKNRDSGPASTGQKPHHSLAQRANAVA</sequence>
<gene>
    <name evidence="5" type="ORF">C1H69_15640</name>
</gene>
<evidence type="ECO:0000256" key="1">
    <source>
        <dbReference type="ARBA" id="ARBA00022490"/>
    </source>
</evidence>
<proteinExistence type="predicted"/>
<reference evidence="5 6" key="1">
    <citation type="submission" date="2018-01" db="EMBL/GenBank/DDBJ databases">
        <title>Halomonas endophytica sp. nov., isolated from storage liquid in the stems of Populus euphratica.</title>
        <authorList>
            <person name="Chen C."/>
        </authorList>
    </citation>
    <scope>NUCLEOTIDE SEQUENCE [LARGE SCALE GENOMIC DNA]</scope>
    <source>
        <strain evidence="5 6">MC28</strain>
    </source>
</reference>
<dbReference type="AlphaFoldDB" id="A0A2N7U003"/>
<dbReference type="EMBL" id="PNRF01000032">
    <property type="protein sequence ID" value="PMR73764.1"/>
    <property type="molecule type" value="Genomic_DNA"/>
</dbReference>
<dbReference type="Gene3D" id="3.40.250.10">
    <property type="entry name" value="Rhodanese-like domain"/>
    <property type="match status" value="1"/>
</dbReference>
<evidence type="ECO:0000259" key="4">
    <source>
        <dbReference type="PROSITE" id="PS50206"/>
    </source>
</evidence>
<dbReference type="InterPro" id="IPR001763">
    <property type="entry name" value="Rhodanese-like_dom"/>
</dbReference>
<name>A0A2N7U003_9GAMM</name>
<dbReference type="OrthoDB" id="9811849at2"/>
<evidence type="ECO:0000313" key="6">
    <source>
        <dbReference type="Proteomes" id="UP000235803"/>
    </source>
</evidence>
<dbReference type="Pfam" id="PF00581">
    <property type="entry name" value="Rhodanese"/>
    <property type="match status" value="1"/>
</dbReference>
<dbReference type="RefSeq" id="WP_102654313.1">
    <property type="nucleotide sequence ID" value="NZ_PNRF01000032.1"/>
</dbReference>
<dbReference type="PANTHER" id="PTHR43031">
    <property type="entry name" value="FAD-DEPENDENT OXIDOREDUCTASE"/>
    <property type="match status" value="1"/>
</dbReference>
<dbReference type="InterPro" id="IPR023695">
    <property type="entry name" value="Thiosulf_sulfurTrfase"/>
</dbReference>
<dbReference type="CDD" id="cd01444">
    <property type="entry name" value="GlpE_ST"/>
    <property type="match status" value="1"/>
</dbReference>
<dbReference type="Proteomes" id="UP000235803">
    <property type="component" value="Unassembled WGS sequence"/>
</dbReference>
<keyword evidence="2 5" id="KW-0808">Transferase</keyword>
<dbReference type="PROSITE" id="PS50206">
    <property type="entry name" value="RHODANESE_3"/>
    <property type="match status" value="1"/>
</dbReference>
<feature type="region of interest" description="Disordered" evidence="3">
    <location>
        <begin position="99"/>
        <end position="123"/>
    </location>
</feature>
<dbReference type="PANTHER" id="PTHR43031:SF6">
    <property type="entry name" value="THIOSULFATE SULFURTRANSFERASE GLPE"/>
    <property type="match status" value="1"/>
</dbReference>
<evidence type="ECO:0000256" key="2">
    <source>
        <dbReference type="ARBA" id="ARBA00022679"/>
    </source>
</evidence>
<dbReference type="SMART" id="SM00450">
    <property type="entry name" value="RHOD"/>
    <property type="match status" value="1"/>
</dbReference>
<protein>
    <submittedName>
        <fullName evidence="5">Thiosulfate sulfurtransferase</fullName>
    </submittedName>
</protein>
<organism evidence="5 6">
    <name type="scientific">Billgrantia endophytica</name>
    <dbReference type="NCBI Taxonomy" id="2033802"/>
    <lineage>
        <taxon>Bacteria</taxon>
        <taxon>Pseudomonadati</taxon>
        <taxon>Pseudomonadota</taxon>
        <taxon>Gammaproteobacteria</taxon>
        <taxon>Oceanospirillales</taxon>
        <taxon>Halomonadaceae</taxon>
        <taxon>Billgrantia</taxon>
    </lineage>
</organism>
<evidence type="ECO:0000256" key="3">
    <source>
        <dbReference type="SAM" id="MobiDB-lite"/>
    </source>
</evidence>
<dbReference type="InterPro" id="IPR050229">
    <property type="entry name" value="GlpE_sulfurtransferase"/>
</dbReference>
<keyword evidence="6" id="KW-1185">Reference proteome</keyword>
<keyword evidence="1" id="KW-0963">Cytoplasm</keyword>
<comment type="caution">
    <text evidence="5">The sequence shown here is derived from an EMBL/GenBank/DDBJ whole genome shotgun (WGS) entry which is preliminary data.</text>
</comment>
<dbReference type="GO" id="GO:0005737">
    <property type="term" value="C:cytoplasm"/>
    <property type="evidence" value="ECO:0007669"/>
    <property type="project" value="InterPro"/>
</dbReference>
<dbReference type="GO" id="GO:0004792">
    <property type="term" value="F:thiosulfate-cyanide sulfurtransferase activity"/>
    <property type="evidence" value="ECO:0007669"/>
    <property type="project" value="InterPro"/>
</dbReference>
<evidence type="ECO:0000313" key="5">
    <source>
        <dbReference type="EMBL" id="PMR73764.1"/>
    </source>
</evidence>
<feature type="domain" description="Rhodanese" evidence="4">
    <location>
        <begin position="18"/>
        <end position="106"/>
    </location>
</feature>
<dbReference type="InterPro" id="IPR036873">
    <property type="entry name" value="Rhodanese-like_dom_sf"/>
</dbReference>
<accession>A0A2N7U003</accession>